<reference evidence="2" key="1">
    <citation type="submission" date="2018-07" db="EMBL/GenBank/DDBJ databases">
        <authorList>
            <person name="Quirk P.G."/>
            <person name="Krulwich T.A."/>
        </authorList>
    </citation>
    <scope>NUCLEOTIDE SEQUENCE</scope>
</reference>
<evidence type="ECO:0000313" key="2">
    <source>
        <dbReference type="EMBL" id="AYC64508.1"/>
    </source>
</evidence>
<keyword evidence="1" id="KW-0732">Signal</keyword>
<protein>
    <submittedName>
        <fullName evidence="2">Uncharacterized protein</fullName>
    </submittedName>
</protein>
<sequence length="62" mass="7553">MFLSHFLLSFLIVIIIEPQQPQWNPLITQLRKKNVYSTYKTAKKNLNRITWSIIFIFCFMKF</sequence>
<gene>
    <name evidence="2" type="primary">ycf47</name>
</gene>
<feature type="signal peptide" evidence="1">
    <location>
        <begin position="1"/>
        <end position="18"/>
    </location>
</feature>
<proteinExistence type="predicted"/>
<feature type="chain" id="PRO_5017339691" evidence="1">
    <location>
        <begin position="19"/>
        <end position="62"/>
    </location>
</feature>
<geneLocation type="chloroplast" evidence="2"/>
<keyword evidence="2" id="KW-0934">Plastid</keyword>
<accession>A0A386AYJ0</accession>
<keyword evidence="2" id="KW-0150">Chloroplast</keyword>
<dbReference type="EMBL" id="MH591097">
    <property type="protein sequence ID" value="AYC64508.1"/>
    <property type="molecule type" value="Genomic_DNA"/>
</dbReference>
<name>A0A386AYJ0_9CHLO</name>
<evidence type="ECO:0000256" key="1">
    <source>
        <dbReference type="SAM" id="SignalP"/>
    </source>
</evidence>
<reference evidence="2" key="2">
    <citation type="journal article" date="2019" name="Mol. Phylogenet. Evol.">
        <title>Reassessment of the classification of bryopsidales (chlorophyta) based on chloroplast phylogenomic analyses.</title>
        <authorList>
            <person name="Cremen M.C."/>
            <person name="Leliaert F."/>
            <person name="West J."/>
            <person name="Lam D.W."/>
            <person name="Shimada S."/>
            <person name="Lopez-Bautista J.M."/>
            <person name="Verbruggen H."/>
        </authorList>
    </citation>
    <scope>NUCLEOTIDE SEQUENCE</scope>
</reference>
<dbReference type="AlphaFoldDB" id="A0A386AYJ0"/>
<organism evidence="2">
    <name type="scientific">Pseudochlorodesmis sp. HV01306c</name>
    <dbReference type="NCBI Taxonomy" id="2358490"/>
    <lineage>
        <taxon>Eukaryota</taxon>
        <taxon>Viridiplantae</taxon>
        <taxon>Chlorophyta</taxon>
        <taxon>core chlorophytes</taxon>
        <taxon>Ulvophyceae</taxon>
        <taxon>TCBD clade</taxon>
        <taxon>Bryopsidales</taxon>
        <taxon>Bryopsidineae</taxon>
        <taxon>Bryopsidaceae</taxon>
        <taxon>Pseudochlorodesmis</taxon>
    </lineage>
</organism>